<evidence type="ECO:0000256" key="11">
    <source>
        <dbReference type="ARBA" id="ARBA00022824"/>
    </source>
</evidence>
<evidence type="ECO:0000256" key="6">
    <source>
        <dbReference type="ARBA" id="ARBA00012839"/>
    </source>
</evidence>
<evidence type="ECO:0000256" key="10">
    <source>
        <dbReference type="ARBA" id="ARBA00022803"/>
    </source>
</evidence>
<evidence type="ECO:0000256" key="2">
    <source>
        <dbReference type="ARBA" id="ARBA00004141"/>
    </source>
</evidence>
<reference evidence="19" key="1">
    <citation type="submission" date="2020-11" db="EMBL/GenBank/DDBJ databases">
        <authorList>
            <person name="Tran Van P."/>
        </authorList>
    </citation>
    <scope>NUCLEOTIDE SEQUENCE</scope>
</reference>
<evidence type="ECO:0000256" key="1">
    <source>
        <dbReference type="ARBA" id="ARBA00003582"/>
    </source>
</evidence>
<keyword evidence="8 17" id="KW-0812">Transmembrane</keyword>
<feature type="repeat" description="TPR" evidence="16">
    <location>
        <begin position="772"/>
        <end position="805"/>
    </location>
</feature>
<evidence type="ECO:0000256" key="14">
    <source>
        <dbReference type="ARBA" id="ARBA00045085"/>
    </source>
</evidence>
<dbReference type="InterPro" id="IPR011990">
    <property type="entry name" value="TPR-like_helical_dom_sf"/>
</dbReference>
<feature type="transmembrane region" description="Helical" evidence="17">
    <location>
        <begin position="554"/>
        <end position="575"/>
    </location>
</feature>
<keyword evidence="12 17" id="KW-1133">Transmembrane helix</keyword>
<dbReference type="SUPFAM" id="SSF81901">
    <property type="entry name" value="HCP-like"/>
    <property type="match status" value="1"/>
</dbReference>
<evidence type="ECO:0000256" key="4">
    <source>
        <dbReference type="ARBA" id="ARBA00004922"/>
    </source>
</evidence>
<dbReference type="UniPathway" id="UPA00378"/>
<evidence type="ECO:0000256" key="16">
    <source>
        <dbReference type="PROSITE-ProRule" id="PRU00339"/>
    </source>
</evidence>
<comment type="pathway">
    <text evidence="4">Protein modification; protein glycosylation.</text>
</comment>
<feature type="transmembrane region" description="Helical" evidence="17">
    <location>
        <begin position="230"/>
        <end position="248"/>
    </location>
</feature>
<dbReference type="GO" id="GO:0004169">
    <property type="term" value="F:dolichyl-phosphate-mannose-protein mannosyltransferase activity"/>
    <property type="evidence" value="ECO:0007669"/>
    <property type="project" value="UniProtKB-EC"/>
</dbReference>
<dbReference type="GO" id="GO:0005783">
    <property type="term" value="C:endoplasmic reticulum"/>
    <property type="evidence" value="ECO:0007669"/>
    <property type="project" value="UniProtKB-SubCell"/>
</dbReference>
<dbReference type="PANTHER" id="PTHR44227:SF3">
    <property type="entry name" value="PROTEIN O-MANNOSYL-TRANSFERASE TMTC4"/>
    <property type="match status" value="1"/>
</dbReference>
<evidence type="ECO:0000256" key="8">
    <source>
        <dbReference type="ARBA" id="ARBA00022692"/>
    </source>
</evidence>
<proteinExistence type="inferred from homology"/>
<name>A0A7R9K7B0_TIMGE</name>
<feature type="transmembrane region" description="Helical" evidence="17">
    <location>
        <begin position="255"/>
        <end position="274"/>
    </location>
</feature>
<dbReference type="InterPro" id="IPR019734">
    <property type="entry name" value="TPR_rpt"/>
</dbReference>
<feature type="transmembrane region" description="Helical" evidence="17">
    <location>
        <begin position="467"/>
        <end position="489"/>
    </location>
</feature>
<dbReference type="Pfam" id="PF13374">
    <property type="entry name" value="TPR_10"/>
    <property type="match status" value="1"/>
</dbReference>
<keyword evidence="7" id="KW-0808">Transferase</keyword>
<dbReference type="InterPro" id="IPR052346">
    <property type="entry name" value="O-mannosyl-transferase_TMTC"/>
</dbReference>
<comment type="similarity">
    <text evidence="5">Belongs to the TMTC family.</text>
</comment>
<evidence type="ECO:0000256" key="3">
    <source>
        <dbReference type="ARBA" id="ARBA00004240"/>
    </source>
</evidence>
<evidence type="ECO:0000256" key="13">
    <source>
        <dbReference type="ARBA" id="ARBA00023136"/>
    </source>
</evidence>
<dbReference type="AlphaFoldDB" id="A0A7R9K7B0"/>
<sequence>MSFVSGALSEIETVEMAGEGRLRIPGNRARPTTSSFLARPPSLLSVLVVAVAAVVCYANSVDGHFVFDDSEAVVNNEDLRPNRPLWNLLHNDFWGTRLTHNHSHKSYRPLTVLSFRYGRSPAELLLDTNDNNGPTKVEEKGQKSKGTVVMTTRKKNCYKVRWNYWMSEGLKPWGFHVTNVLLHCLVSVLSLLVYDRLFGGHSPRAALLSALLFSVHPVHSEAVAGVVGRADLLCALLYFLSFLVYCSALSIKGSFHHSSLVILSMVLAAIAMLAKEQGITVIGLCSAYDIIIASRIHPSSISSFLYKNICIPFSKKRRKSVNGSWENGSVNNRVSCGDEEEGEVELATLRPLVLRHFAMLMTGIVVLLLRWRVMGSIPPTFQTVDNPASFSDSFLIKILTYNYIYALNVWLLVCPEWLCFDWSMGCVPLLNWQDPRVAAVVTLWLGIAAILWRVATLPSSPTHRSLSMSLALTVIPFLPATNLFFRVGFVIAERVLYLPSAGFCMLVVLGVRQLAVLSNAKRVKSSVDGPCRSGGCKPSCEVIVRSPLKRITSIHFILCQLLQLGYLYLVVILGVRACWRSSEWRSEKLLFTSGLAVCPLNAKVHYNIAKNAADSGNKTYAVLEYTEALRLNPEYDQAMNNLANILKDERKLTEAELLLRRAVRLREDFAAAWMNLGIVLSSMRRHKEAEESYFTALKHRKKYPDCYYNLGNLYLDQQKYEDAYTAWRNATSLKPTHTVAWSNMIIMLDNIGEMYRAELVAQEALSVLPMEPSLHFNLANTLGKAGRFAEAEKHFSEALALDPNNSVYYTNLGTNPLCVLYHRWKKLDKAETLYKQALSLNPGLQSAKDNLALLYKTLVNSGRH</sequence>
<dbReference type="GO" id="GO:0016020">
    <property type="term" value="C:membrane"/>
    <property type="evidence" value="ECO:0007669"/>
    <property type="project" value="UniProtKB-SubCell"/>
</dbReference>
<dbReference type="PROSITE" id="PS50293">
    <property type="entry name" value="TPR_REGION"/>
    <property type="match status" value="1"/>
</dbReference>
<evidence type="ECO:0000256" key="5">
    <source>
        <dbReference type="ARBA" id="ARBA00007882"/>
    </source>
</evidence>
<evidence type="ECO:0000256" key="17">
    <source>
        <dbReference type="SAM" id="Phobius"/>
    </source>
</evidence>
<comment type="function">
    <text evidence="1">Transfers mannosyl residues to the hydroxyl group of serine or threonine residues.</text>
</comment>
<feature type="transmembrane region" description="Helical" evidence="17">
    <location>
        <begin position="353"/>
        <end position="373"/>
    </location>
</feature>
<dbReference type="Pfam" id="PF13181">
    <property type="entry name" value="TPR_8"/>
    <property type="match status" value="1"/>
</dbReference>
<evidence type="ECO:0000256" key="9">
    <source>
        <dbReference type="ARBA" id="ARBA00022737"/>
    </source>
</evidence>
<feature type="transmembrane region" description="Helical" evidence="17">
    <location>
        <begin position="43"/>
        <end position="60"/>
    </location>
</feature>
<dbReference type="PROSITE" id="PS50005">
    <property type="entry name" value="TPR"/>
    <property type="match status" value="3"/>
</dbReference>
<evidence type="ECO:0000256" key="12">
    <source>
        <dbReference type="ARBA" id="ARBA00022989"/>
    </source>
</evidence>
<dbReference type="Gene3D" id="1.25.40.10">
    <property type="entry name" value="Tetratricopeptide repeat domain"/>
    <property type="match status" value="1"/>
</dbReference>
<evidence type="ECO:0000256" key="15">
    <source>
        <dbReference type="ARBA" id="ARBA00045102"/>
    </source>
</evidence>
<organism evidence="19">
    <name type="scientific">Timema genevievae</name>
    <name type="common">Walking stick</name>
    <dbReference type="NCBI Taxonomy" id="629358"/>
    <lineage>
        <taxon>Eukaryota</taxon>
        <taxon>Metazoa</taxon>
        <taxon>Ecdysozoa</taxon>
        <taxon>Arthropoda</taxon>
        <taxon>Hexapoda</taxon>
        <taxon>Insecta</taxon>
        <taxon>Pterygota</taxon>
        <taxon>Neoptera</taxon>
        <taxon>Polyneoptera</taxon>
        <taxon>Phasmatodea</taxon>
        <taxon>Timematodea</taxon>
        <taxon>Timematoidea</taxon>
        <taxon>Timematidae</taxon>
        <taxon>Timema</taxon>
    </lineage>
</organism>
<keyword evidence="13 17" id="KW-0472">Membrane</keyword>
<dbReference type="SMART" id="SM00028">
    <property type="entry name" value="TPR"/>
    <property type="match status" value="7"/>
</dbReference>
<dbReference type="GO" id="GO:0030968">
    <property type="term" value="P:endoplasmic reticulum unfolded protein response"/>
    <property type="evidence" value="ECO:0007669"/>
    <property type="project" value="TreeGrafter"/>
</dbReference>
<dbReference type="EMBL" id="OE844157">
    <property type="protein sequence ID" value="CAD7604858.1"/>
    <property type="molecule type" value="Genomic_DNA"/>
</dbReference>
<feature type="repeat" description="TPR" evidence="16">
    <location>
        <begin position="602"/>
        <end position="635"/>
    </location>
</feature>
<dbReference type="PANTHER" id="PTHR44227">
    <property type="match status" value="1"/>
</dbReference>
<feature type="transmembrane region" description="Helical" evidence="17">
    <location>
        <begin position="394"/>
        <end position="413"/>
    </location>
</feature>
<comment type="subcellular location">
    <subcellularLocation>
        <location evidence="3">Endoplasmic reticulum</location>
    </subcellularLocation>
    <subcellularLocation>
        <location evidence="2">Membrane</location>
        <topology evidence="2">Multi-pass membrane protein</topology>
    </subcellularLocation>
</comment>
<evidence type="ECO:0000256" key="7">
    <source>
        <dbReference type="ARBA" id="ARBA00022679"/>
    </source>
</evidence>
<keyword evidence="10 16" id="KW-0802">TPR repeat</keyword>
<protein>
    <recommendedName>
        <fullName evidence="6">dolichyl-phosphate-mannose--protein mannosyltransferase</fullName>
        <ecNumber evidence="6">2.4.1.109</ecNumber>
    </recommendedName>
</protein>
<feature type="transmembrane region" description="Helical" evidence="17">
    <location>
        <begin position="495"/>
        <end position="515"/>
    </location>
</feature>
<feature type="domain" description="DUF1736" evidence="18">
    <location>
        <begin position="377"/>
        <end position="447"/>
    </location>
</feature>
<keyword evidence="11" id="KW-0256">Endoplasmic reticulum</keyword>
<evidence type="ECO:0000313" key="19">
    <source>
        <dbReference type="EMBL" id="CAD7604858.1"/>
    </source>
</evidence>
<dbReference type="InterPro" id="IPR013618">
    <property type="entry name" value="TMTC_DUF1736"/>
</dbReference>
<dbReference type="Pfam" id="PF00515">
    <property type="entry name" value="TPR_1"/>
    <property type="match status" value="2"/>
</dbReference>
<accession>A0A7R9K7B0</accession>
<feature type="transmembrane region" description="Helical" evidence="17">
    <location>
        <begin position="173"/>
        <end position="194"/>
    </location>
</feature>
<comment type="catalytic activity">
    <reaction evidence="15">
        <text>a di-trans,poly-cis-dolichyl beta-D-mannosyl phosphate + L-seryl-[protein] = 3-O-(alpha-D-mannosyl)-L-seryl-[protein] + a di-trans,poly-cis-dolichyl phosphate + H(+)</text>
        <dbReference type="Rhea" id="RHEA:17377"/>
        <dbReference type="Rhea" id="RHEA-COMP:9863"/>
        <dbReference type="Rhea" id="RHEA-COMP:13546"/>
        <dbReference type="Rhea" id="RHEA-COMP:19498"/>
        <dbReference type="Rhea" id="RHEA-COMP:19501"/>
        <dbReference type="ChEBI" id="CHEBI:15378"/>
        <dbReference type="ChEBI" id="CHEBI:29999"/>
        <dbReference type="ChEBI" id="CHEBI:57683"/>
        <dbReference type="ChEBI" id="CHEBI:58211"/>
        <dbReference type="ChEBI" id="CHEBI:137321"/>
        <dbReference type="EC" id="2.4.1.109"/>
    </reaction>
</comment>
<keyword evidence="9" id="KW-0677">Repeat</keyword>
<feature type="transmembrane region" description="Helical" evidence="17">
    <location>
        <begin position="437"/>
        <end position="455"/>
    </location>
</feature>
<comment type="catalytic activity">
    <reaction evidence="14">
        <text>a di-trans,poly-cis-dolichyl beta-D-mannosyl phosphate + L-threonyl-[protein] = 3-O-(alpha-D-mannosyl)-L-threonyl-[protein] + a di-trans,poly-cis-dolichyl phosphate + H(+)</text>
        <dbReference type="Rhea" id="RHEA:53396"/>
        <dbReference type="Rhea" id="RHEA-COMP:11060"/>
        <dbReference type="Rhea" id="RHEA-COMP:13547"/>
        <dbReference type="Rhea" id="RHEA-COMP:19498"/>
        <dbReference type="Rhea" id="RHEA-COMP:19501"/>
        <dbReference type="ChEBI" id="CHEBI:15378"/>
        <dbReference type="ChEBI" id="CHEBI:30013"/>
        <dbReference type="ChEBI" id="CHEBI:57683"/>
        <dbReference type="ChEBI" id="CHEBI:58211"/>
        <dbReference type="ChEBI" id="CHEBI:137323"/>
        <dbReference type="EC" id="2.4.1.109"/>
    </reaction>
</comment>
<feature type="repeat" description="TPR" evidence="16">
    <location>
        <begin position="704"/>
        <end position="737"/>
    </location>
</feature>
<dbReference type="Pfam" id="PF08409">
    <property type="entry name" value="TMTC_DUF1736"/>
    <property type="match status" value="1"/>
</dbReference>
<gene>
    <name evidence="19" type="ORF">TGEB3V08_LOCUS9287</name>
</gene>
<evidence type="ECO:0000259" key="18">
    <source>
        <dbReference type="Pfam" id="PF08409"/>
    </source>
</evidence>
<dbReference type="EC" id="2.4.1.109" evidence="6"/>